<dbReference type="SUPFAM" id="SSF56672">
    <property type="entry name" value="DNA/RNA polymerases"/>
    <property type="match status" value="1"/>
</dbReference>
<reference evidence="1" key="1">
    <citation type="submission" date="2018-05" db="EMBL/GenBank/DDBJ databases">
        <title>Draft genome of Mucuna pruriens seed.</title>
        <authorList>
            <person name="Nnadi N.E."/>
            <person name="Vos R."/>
            <person name="Hasami M.H."/>
            <person name="Devisetty U.K."/>
            <person name="Aguiy J.C."/>
        </authorList>
    </citation>
    <scope>NUCLEOTIDE SEQUENCE [LARGE SCALE GENOMIC DNA]</scope>
    <source>
        <strain evidence="1">JCA_2017</strain>
    </source>
</reference>
<organism evidence="1 2">
    <name type="scientific">Mucuna pruriens</name>
    <name type="common">Velvet bean</name>
    <name type="synonym">Dolichos pruriens</name>
    <dbReference type="NCBI Taxonomy" id="157652"/>
    <lineage>
        <taxon>Eukaryota</taxon>
        <taxon>Viridiplantae</taxon>
        <taxon>Streptophyta</taxon>
        <taxon>Embryophyta</taxon>
        <taxon>Tracheophyta</taxon>
        <taxon>Spermatophyta</taxon>
        <taxon>Magnoliopsida</taxon>
        <taxon>eudicotyledons</taxon>
        <taxon>Gunneridae</taxon>
        <taxon>Pentapetalae</taxon>
        <taxon>rosids</taxon>
        <taxon>fabids</taxon>
        <taxon>Fabales</taxon>
        <taxon>Fabaceae</taxon>
        <taxon>Papilionoideae</taxon>
        <taxon>50 kb inversion clade</taxon>
        <taxon>NPAAA clade</taxon>
        <taxon>indigoferoid/millettioid clade</taxon>
        <taxon>Phaseoleae</taxon>
        <taxon>Mucuna</taxon>
    </lineage>
</organism>
<feature type="non-terminal residue" evidence="1">
    <location>
        <position position="218"/>
    </location>
</feature>
<sequence length="218" mass="25616">KISLPFSKLLQKDVDFNFDQPCELKTRLTCTPILQAPNGEYSFMVMCDTSNLTLGAKSDAKRRLIQWMLLIQEFDIEIKDKKGIKNSRESNPMPIRDEIPDEQLLLLNKITPWFVDICFIVASQLPPETSLLYKEKLKSDAKYYIWDDPYLWRLYIDRVIRRCIPNSQIISVLQFCHAAFRGGHYGSTRTARKVLDYGFYRPTIFKDAYQFISTYERC</sequence>
<comment type="caution">
    <text evidence="1">The sequence shown here is derived from an EMBL/GenBank/DDBJ whole genome shotgun (WGS) entry which is preliminary data.</text>
</comment>
<accession>A0A371GMX7</accession>
<dbReference type="EMBL" id="QJKJ01005012">
    <property type="protein sequence ID" value="RDX91876.1"/>
    <property type="molecule type" value="Genomic_DNA"/>
</dbReference>
<protein>
    <recommendedName>
        <fullName evidence="3">Integrase zinc-binding domain-containing protein</fullName>
    </recommendedName>
</protein>
<name>A0A371GMX7_MUCPR</name>
<evidence type="ECO:0000313" key="2">
    <source>
        <dbReference type="Proteomes" id="UP000257109"/>
    </source>
</evidence>
<dbReference type="Proteomes" id="UP000257109">
    <property type="component" value="Unassembled WGS sequence"/>
</dbReference>
<evidence type="ECO:0000313" key="1">
    <source>
        <dbReference type="EMBL" id="RDX91876.1"/>
    </source>
</evidence>
<evidence type="ECO:0008006" key="3">
    <source>
        <dbReference type="Google" id="ProtNLM"/>
    </source>
</evidence>
<dbReference type="InterPro" id="IPR043502">
    <property type="entry name" value="DNA/RNA_pol_sf"/>
</dbReference>
<dbReference type="OrthoDB" id="10055717at2759"/>
<feature type="non-terminal residue" evidence="1">
    <location>
        <position position="1"/>
    </location>
</feature>
<dbReference type="AlphaFoldDB" id="A0A371GMX7"/>
<proteinExistence type="predicted"/>
<gene>
    <name evidence="1" type="ORF">CR513_26076</name>
</gene>
<keyword evidence="2" id="KW-1185">Reference proteome</keyword>
<dbReference type="Gene3D" id="1.10.340.70">
    <property type="match status" value="1"/>
</dbReference>